<keyword evidence="3" id="KW-1185">Reference proteome</keyword>
<dbReference type="Gene3D" id="3.40.630.30">
    <property type="match status" value="1"/>
</dbReference>
<dbReference type="OrthoDB" id="6195612at2"/>
<dbReference type="AlphaFoldDB" id="A0A1M5YG95"/>
<evidence type="ECO:0000313" key="2">
    <source>
        <dbReference type="EMBL" id="SHI10914.1"/>
    </source>
</evidence>
<dbReference type="InterPro" id="IPR000182">
    <property type="entry name" value="GNAT_dom"/>
</dbReference>
<dbReference type="RefSeq" id="WP_067660581.1">
    <property type="nucleotide sequence ID" value="NZ_FQXG01000007.1"/>
</dbReference>
<reference evidence="2 3" key="1">
    <citation type="submission" date="2016-11" db="EMBL/GenBank/DDBJ databases">
        <authorList>
            <person name="Jaros S."/>
            <person name="Januszkiewicz K."/>
            <person name="Wedrychowicz H."/>
        </authorList>
    </citation>
    <scope>NUCLEOTIDE SEQUENCE [LARGE SCALE GENOMIC DNA]</scope>
    <source>
        <strain evidence="2 3">DSM 16917</strain>
    </source>
</reference>
<proteinExistence type="predicted"/>
<dbReference type="EMBL" id="FQXG01000007">
    <property type="protein sequence ID" value="SHI10914.1"/>
    <property type="molecule type" value="Genomic_DNA"/>
</dbReference>
<gene>
    <name evidence="2" type="ORF">SAMN02745129_4201</name>
</gene>
<feature type="domain" description="N-acetyltransferase" evidence="1">
    <location>
        <begin position="9"/>
        <end position="205"/>
    </location>
</feature>
<protein>
    <submittedName>
        <fullName evidence="2">Acetyltransferase (GNAT) family protein</fullName>
    </submittedName>
</protein>
<dbReference type="Pfam" id="PF00583">
    <property type="entry name" value="Acetyltransf_1"/>
    <property type="match status" value="1"/>
</dbReference>
<name>A0A1M5YG95_9GAMM</name>
<accession>A0A1M5YG95</accession>
<organism evidence="2 3">
    <name type="scientific">Ferrimonas marina</name>
    <dbReference type="NCBI Taxonomy" id="299255"/>
    <lineage>
        <taxon>Bacteria</taxon>
        <taxon>Pseudomonadati</taxon>
        <taxon>Pseudomonadota</taxon>
        <taxon>Gammaproteobacteria</taxon>
        <taxon>Alteromonadales</taxon>
        <taxon>Ferrimonadaceae</taxon>
        <taxon>Ferrimonas</taxon>
    </lineage>
</organism>
<sequence>MEPASAAAATLRYLSADDLRLTASLLLNAYRDDPFFRAVLPSQDYEQRLRAAIREELQEMWQRQQRFLGLEVEGTLVAVASLLDQHYPLGQSRFWNWRLKMALGTGWSGARQWMAREEDVMDSLGAGPSWLIQFIAVAPAYQRRGYGAQLLAALTRWQREEQVPALAAMVYQKALVPMFEQQGFQFLANLKVGRVEGDLYRLSLAEASIS</sequence>
<dbReference type="GO" id="GO:0016747">
    <property type="term" value="F:acyltransferase activity, transferring groups other than amino-acyl groups"/>
    <property type="evidence" value="ECO:0007669"/>
    <property type="project" value="InterPro"/>
</dbReference>
<dbReference type="PROSITE" id="PS51186">
    <property type="entry name" value="GNAT"/>
    <property type="match status" value="1"/>
</dbReference>
<dbReference type="InterPro" id="IPR052523">
    <property type="entry name" value="Trichothecene_AcTrans"/>
</dbReference>
<dbReference type="InterPro" id="IPR016181">
    <property type="entry name" value="Acyl_CoA_acyltransferase"/>
</dbReference>
<dbReference type="CDD" id="cd04301">
    <property type="entry name" value="NAT_SF"/>
    <property type="match status" value="1"/>
</dbReference>
<dbReference type="PANTHER" id="PTHR42791">
    <property type="entry name" value="GNAT FAMILY ACETYLTRANSFERASE"/>
    <property type="match status" value="1"/>
</dbReference>
<dbReference type="SUPFAM" id="SSF55729">
    <property type="entry name" value="Acyl-CoA N-acyltransferases (Nat)"/>
    <property type="match status" value="1"/>
</dbReference>
<evidence type="ECO:0000313" key="3">
    <source>
        <dbReference type="Proteomes" id="UP000184268"/>
    </source>
</evidence>
<evidence type="ECO:0000259" key="1">
    <source>
        <dbReference type="PROSITE" id="PS51186"/>
    </source>
</evidence>
<keyword evidence="2" id="KW-0808">Transferase</keyword>
<dbReference type="STRING" id="299255.SAMN02745129_4201"/>
<dbReference type="Proteomes" id="UP000184268">
    <property type="component" value="Unassembled WGS sequence"/>
</dbReference>
<dbReference type="PANTHER" id="PTHR42791:SF1">
    <property type="entry name" value="N-ACETYLTRANSFERASE DOMAIN-CONTAINING PROTEIN"/>
    <property type="match status" value="1"/>
</dbReference>